<dbReference type="RefSeq" id="WP_070072404.1">
    <property type="nucleotide sequence ID" value="NZ_CP017448.1"/>
</dbReference>
<keyword evidence="3" id="KW-1185">Reference proteome</keyword>
<dbReference type="Pfam" id="PF13692">
    <property type="entry name" value="Glyco_trans_1_4"/>
    <property type="match status" value="1"/>
</dbReference>
<name>A0A1D8K787_9GAMM</name>
<organism evidence="2 3">
    <name type="scientific">Acidihalobacter aeolianus</name>
    <dbReference type="NCBI Taxonomy" id="2792603"/>
    <lineage>
        <taxon>Bacteria</taxon>
        <taxon>Pseudomonadati</taxon>
        <taxon>Pseudomonadota</taxon>
        <taxon>Gammaproteobacteria</taxon>
        <taxon>Chromatiales</taxon>
        <taxon>Ectothiorhodospiraceae</taxon>
        <taxon>Acidihalobacter</taxon>
    </lineage>
</organism>
<dbReference type="PANTHER" id="PTHR12526">
    <property type="entry name" value="GLYCOSYLTRANSFERASE"/>
    <property type="match status" value="1"/>
</dbReference>
<dbReference type="SUPFAM" id="SSF53756">
    <property type="entry name" value="UDP-Glycosyltransferase/glycogen phosphorylase"/>
    <property type="match status" value="1"/>
</dbReference>
<dbReference type="NCBIfam" id="TIGR03088">
    <property type="entry name" value="stp2"/>
    <property type="match status" value="1"/>
</dbReference>
<evidence type="ECO:0000259" key="1">
    <source>
        <dbReference type="Pfam" id="PF13439"/>
    </source>
</evidence>
<protein>
    <recommendedName>
        <fullName evidence="1">Glycosyltransferase subfamily 4-like N-terminal domain-containing protein</fullName>
    </recommendedName>
</protein>
<sequence length="394" mass="43327">MHLSTTSASLGRPLVAHIIRRLDYGGMESVLVDLINGLEVSSTYRHVVICLAGYTDFRYRIQSPEVEVFDLGKREGKDLASYWRLWQLLRKLRPSIVNTYNIAALDTAPIARLAGCRVVHAEHGWTSGRSAVPHKYILLRRWMRPFVDRFIVVSDDLADWLRDDVGMPANKVLCIHNGVNPGTFDRAFADRERSRHQLDMPRRAFVVGTVARLDPVKAQTQLVHAIAKMSVSGAPVDAHLYIVGEGSERQRLENTASELGVADRVHLAGARDDVPEWLAAFDVFALPSTNEGISIAVLEAMAAGLPVVATRVGGNPEVVIDEQTGYLVPVGDVDALTKALDRYRADPALAKAHGSAGQARMRQEFSLDAMIARYRALYDALIGIHPGLKARGAA</sequence>
<reference evidence="2 3" key="1">
    <citation type="submission" date="2016-09" db="EMBL/GenBank/DDBJ databases">
        <title>Acidihalobacter prosperus V6 (DSM14174).</title>
        <authorList>
            <person name="Khaleque H.N."/>
            <person name="Ramsay J.P."/>
            <person name="Murphy R.J.T."/>
            <person name="Kaksonen A.H."/>
            <person name="Boxall N.J."/>
            <person name="Watkin E.L.J."/>
        </authorList>
    </citation>
    <scope>NUCLEOTIDE SEQUENCE [LARGE SCALE GENOMIC DNA]</scope>
    <source>
        <strain evidence="2 3">V6</strain>
    </source>
</reference>
<dbReference type="InterPro" id="IPR028098">
    <property type="entry name" value="Glyco_trans_4-like_N"/>
</dbReference>
<evidence type="ECO:0000313" key="3">
    <source>
        <dbReference type="Proteomes" id="UP000095342"/>
    </source>
</evidence>
<feature type="domain" description="Glycosyltransferase subfamily 4-like N-terminal" evidence="1">
    <location>
        <begin position="24"/>
        <end position="181"/>
    </location>
</feature>
<dbReference type="InterPro" id="IPR017522">
    <property type="entry name" value="Sugar_tfrase_PEP-CTERM_Stp2"/>
</dbReference>
<dbReference type="KEGG" id="aaeo:BJI67_06885"/>
<dbReference type="EMBL" id="CP017448">
    <property type="protein sequence ID" value="AOV16821.1"/>
    <property type="molecule type" value="Genomic_DNA"/>
</dbReference>
<dbReference type="Pfam" id="PF13439">
    <property type="entry name" value="Glyco_transf_4"/>
    <property type="match status" value="1"/>
</dbReference>
<accession>A0A1D8K787</accession>
<dbReference type="GO" id="GO:0016757">
    <property type="term" value="F:glycosyltransferase activity"/>
    <property type="evidence" value="ECO:0007669"/>
    <property type="project" value="UniProtKB-ARBA"/>
</dbReference>
<dbReference type="Gene3D" id="3.40.50.2000">
    <property type="entry name" value="Glycogen Phosphorylase B"/>
    <property type="match status" value="2"/>
</dbReference>
<gene>
    <name evidence="2" type="ORF">BJI67_06885</name>
</gene>
<evidence type="ECO:0000313" key="2">
    <source>
        <dbReference type="EMBL" id="AOV16821.1"/>
    </source>
</evidence>
<dbReference type="PANTHER" id="PTHR12526:SF630">
    <property type="entry name" value="GLYCOSYLTRANSFERASE"/>
    <property type="match status" value="1"/>
</dbReference>
<dbReference type="Proteomes" id="UP000095342">
    <property type="component" value="Chromosome"/>
</dbReference>
<dbReference type="AlphaFoldDB" id="A0A1D8K787"/>
<proteinExistence type="predicted"/>